<protein>
    <submittedName>
        <fullName evidence="2">Uncharacterized protein</fullName>
    </submittedName>
</protein>
<organism evidence="2 3">
    <name type="scientific">Kipferlia bialata</name>
    <dbReference type="NCBI Taxonomy" id="797122"/>
    <lineage>
        <taxon>Eukaryota</taxon>
        <taxon>Metamonada</taxon>
        <taxon>Carpediemonas-like organisms</taxon>
        <taxon>Kipferlia</taxon>
    </lineage>
</organism>
<feature type="non-terminal residue" evidence="2">
    <location>
        <position position="62"/>
    </location>
</feature>
<dbReference type="EMBL" id="BDIP01009917">
    <property type="protein sequence ID" value="GIQ92528.1"/>
    <property type="molecule type" value="Genomic_DNA"/>
</dbReference>
<gene>
    <name evidence="2" type="ORF">KIPB_016352</name>
</gene>
<evidence type="ECO:0000313" key="2">
    <source>
        <dbReference type="EMBL" id="GIQ92528.1"/>
    </source>
</evidence>
<keyword evidence="3" id="KW-1185">Reference proteome</keyword>
<evidence type="ECO:0000313" key="3">
    <source>
        <dbReference type="Proteomes" id="UP000265618"/>
    </source>
</evidence>
<comment type="caution">
    <text evidence="2">The sequence shown here is derived from an EMBL/GenBank/DDBJ whole genome shotgun (WGS) entry which is preliminary data.</text>
</comment>
<dbReference type="Proteomes" id="UP000265618">
    <property type="component" value="Unassembled WGS sequence"/>
</dbReference>
<name>A0A9K3DEH0_9EUKA</name>
<reference evidence="2 3" key="1">
    <citation type="journal article" date="2018" name="PLoS ONE">
        <title>The draft genome of Kipferlia bialata reveals reductive genome evolution in fornicate parasites.</title>
        <authorList>
            <person name="Tanifuji G."/>
            <person name="Takabayashi S."/>
            <person name="Kume K."/>
            <person name="Takagi M."/>
            <person name="Nakayama T."/>
            <person name="Kamikawa R."/>
            <person name="Inagaki Y."/>
            <person name="Hashimoto T."/>
        </authorList>
    </citation>
    <scope>NUCLEOTIDE SEQUENCE [LARGE SCALE GENOMIC DNA]</scope>
    <source>
        <strain evidence="2">NY0173</strain>
    </source>
</reference>
<feature type="non-terminal residue" evidence="2">
    <location>
        <position position="1"/>
    </location>
</feature>
<sequence length="62" mass="6640">TVTGDVVVVSIVATEAVPTEEEQMDGLTSAPLSHRASAAQTPRDERRHVDVTKFFSLSLSLS</sequence>
<proteinExistence type="predicted"/>
<dbReference type="AlphaFoldDB" id="A0A9K3DEH0"/>
<accession>A0A9K3DEH0</accession>
<feature type="region of interest" description="Disordered" evidence="1">
    <location>
        <begin position="19"/>
        <end position="45"/>
    </location>
</feature>
<evidence type="ECO:0000256" key="1">
    <source>
        <dbReference type="SAM" id="MobiDB-lite"/>
    </source>
</evidence>